<evidence type="ECO:0000313" key="2">
    <source>
        <dbReference type="EMBL" id="KAK8881884.1"/>
    </source>
</evidence>
<keyword evidence="3" id="KW-1185">Reference proteome</keyword>
<evidence type="ECO:0000313" key="3">
    <source>
        <dbReference type="Proteomes" id="UP001470230"/>
    </source>
</evidence>
<dbReference type="EMBL" id="JAPFFF010000009">
    <property type="protein sequence ID" value="KAK8881884.1"/>
    <property type="molecule type" value="Genomic_DNA"/>
</dbReference>
<reference evidence="2 3" key="1">
    <citation type="submission" date="2024-04" db="EMBL/GenBank/DDBJ databases">
        <title>Tritrichomonas musculus Genome.</title>
        <authorList>
            <person name="Alves-Ferreira E."/>
            <person name="Grigg M."/>
            <person name="Lorenzi H."/>
            <person name="Galac M."/>
        </authorList>
    </citation>
    <scope>NUCLEOTIDE SEQUENCE [LARGE SCALE GENOMIC DNA]</scope>
    <source>
        <strain evidence="2 3">EAF2021</strain>
    </source>
</reference>
<gene>
    <name evidence="2" type="ORF">M9Y10_044521</name>
</gene>
<feature type="region of interest" description="Disordered" evidence="1">
    <location>
        <begin position="262"/>
        <end position="290"/>
    </location>
</feature>
<accession>A0ABR2JSK0</accession>
<evidence type="ECO:0008006" key="4">
    <source>
        <dbReference type="Google" id="ProtNLM"/>
    </source>
</evidence>
<organism evidence="2 3">
    <name type="scientific">Tritrichomonas musculus</name>
    <dbReference type="NCBI Taxonomy" id="1915356"/>
    <lineage>
        <taxon>Eukaryota</taxon>
        <taxon>Metamonada</taxon>
        <taxon>Parabasalia</taxon>
        <taxon>Tritrichomonadida</taxon>
        <taxon>Tritrichomonadidae</taxon>
        <taxon>Tritrichomonas</taxon>
    </lineage>
</organism>
<sequence length="451" mass="53659">MHQIPDFLPKNFTIENILVSFLATEDIFQIQLSIFPFENQQTTISKYYCPISKAESNESNDVYIFGIIMLELLYKYLNNDFCFDESGEERVFPAIKSKRENIMQKLKNTNLSFLNDLLNDCLSNFNVTTFDGIINKLKQFNKIQEVNSLVDISENNLSMDFHRFSSLFLRLEDFSKKNLLLIFNNTLSNLCSIKNENYDFIDLLPSYKCIENWYNREKHIIEEKAKIREEKAKIREEKEKIKEEKEEIKELKRKIAELEEREEEIEENAEEDIEEENIEEENIEEEDIEEEKRKIEEEKRKIEEEKRKIEEEREIIERKFKALNSDAMLEDYAQFIIRDMLERTDTFREEDLDQITTEDDFSDMDKRSAFKAISTIANYIVSPSGAILKIRIDSNNKQSDDQVTIEDIVQMAEKLGIETEIIDTEHIRLFILPHKIYSIYGDYYMGNDDDE</sequence>
<feature type="compositionally biased region" description="Acidic residues" evidence="1">
    <location>
        <begin position="262"/>
        <end position="289"/>
    </location>
</feature>
<comment type="caution">
    <text evidence="2">The sequence shown here is derived from an EMBL/GenBank/DDBJ whole genome shotgun (WGS) entry which is preliminary data.</text>
</comment>
<protein>
    <recommendedName>
        <fullName evidence="4">Protein kinase domain-containing protein</fullName>
    </recommendedName>
</protein>
<dbReference type="Proteomes" id="UP001470230">
    <property type="component" value="Unassembled WGS sequence"/>
</dbReference>
<name>A0ABR2JSK0_9EUKA</name>
<proteinExistence type="predicted"/>
<evidence type="ECO:0000256" key="1">
    <source>
        <dbReference type="SAM" id="MobiDB-lite"/>
    </source>
</evidence>